<evidence type="ECO:0000256" key="1">
    <source>
        <dbReference type="ARBA" id="ARBA00000085"/>
    </source>
</evidence>
<dbReference type="GO" id="GO:0000155">
    <property type="term" value="F:phosphorelay sensor kinase activity"/>
    <property type="evidence" value="ECO:0007669"/>
    <property type="project" value="InterPro"/>
</dbReference>
<sequence>MSSFPGTSHSRPWWAGTRLDAWLAAGLVVLSLSSALAMPAGPPYRPVDGWTLLLATLGPAALVWRQTAPLLTLAVAGGTVVVNAAVGGAIGFLEWPAWIALFTCFDVGDRRVRTAAGALTAVAIAGYVAFDRGDPVGALPGIVIHFLIAMVIGDLSSRRARAAATEARRAAESRQQALAAERLLHQERSRLARELHDSLGHTVNVMVLQAGVGRRVFADNPAFAREALLSIETVGRAALEELNRLLRVLQPDERGAPDPFSPTATDLEQLVERVRTTGRDVELRADVGALPEGTARAVYRIVQEALTNAVRHTPAGGIRVEVERRDGDVRLEVTNDCAPPPEPVPGHGLVNMRERARLEGGVLEAGPVEGGFRVRAVLPVSAAVVP</sequence>
<evidence type="ECO:0000256" key="5">
    <source>
        <dbReference type="ARBA" id="ARBA00022741"/>
    </source>
</evidence>
<comment type="catalytic activity">
    <reaction evidence="1">
        <text>ATP + protein L-histidine = ADP + protein N-phospho-L-histidine.</text>
        <dbReference type="EC" id="2.7.13.3"/>
    </reaction>
</comment>
<keyword evidence="9" id="KW-0472">Membrane</keyword>
<dbReference type="InterPro" id="IPR003594">
    <property type="entry name" value="HATPase_dom"/>
</dbReference>
<keyword evidence="9" id="KW-0812">Transmembrane</keyword>
<feature type="domain" description="Histidine kinase/HSP90-like ATPase" evidence="10">
    <location>
        <begin position="293"/>
        <end position="382"/>
    </location>
</feature>
<feature type="transmembrane region" description="Helical" evidence="9">
    <location>
        <begin position="136"/>
        <end position="153"/>
    </location>
</feature>
<dbReference type="EMBL" id="JACBZT010000001">
    <property type="protein sequence ID" value="NYJ07307.1"/>
    <property type="molecule type" value="Genomic_DNA"/>
</dbReference>
<dbReference type="Gene3D" id="3.30.565.10">
    <property type="entry name" value="Histidine kinase-like ATPase, C-terminal domain"/>
    <property type="match status" value="1"/>
</dbReference>
<name>A0A853CIG3_9ACTN</name>
<dbReference type="GO" id="GO:0046983">
    <property type="term" value="F:protein dimerization activity"/>
    <property type="evidence" value="ECO:0007669"/>
    <property type="project" value="InterPro"/>
</dbReference>
<keyword evidence="7" id="KW-0067">ATP-binding</keyword>
<keyword evidence="4" id="KW-0808">Transferase</keyword>
<reference evidence="11 12" key="1">
    <citation type="submission" date="2020-07" db="EMBL/GenBank/DDBJ databases">
        <title>Sequencing the genomes of 1000 actinobacteria strains.</title>
        <authorList>
            <person name="Klenk H.-P."/>
        </authorList>
    </citation>
    <scope>NUCLEOTIDE SEQUENCE [LARGE SCALE GENOMIC DNA]</scope>
    <source>
        <strain evidence="11 12">DSM 104001</strain>
    </source>
</reference>
<keyword evidence="3" id="KW-0597">Phosphoprotein</keyword>
<keyword evidence="5" id="KW-0547">Nucleotide-binding</keyword>
<gene>
    <name evidence="11" type="ORF">GGQ55_003585</name>
</gene>
<dbReference type="GO" id="GO:0016020">
    <property type="term" value="C:membrane"/>
    <property type="evidence" value="ECO:0007669"/>
    <property type="project" value="InterPro"/>
</dbReference>
<dbReference type="GO" id="GO:0005524">
    <property type="term" value="F:ATP binding"/>
    <property type="evidence" value="ECO:0007669"/>
    <property type="project" value="UniProtKB-KW"/>
</dbReference>
<dbReference type="Proteomes" id="UP000541969">
    <property type="component" value="Unassembled WGS sequence"/>
</dbReference>
<evidence type="ECO:0000256" key="9">
    <source>
        <dbReference type="SAM" id="Phobius"/>
    </source>
</evidence>
<dbReference type="Pfam" id="PF07730">
    <property type="entry name" value="HisKA_3"/>
    <property type="match status" value="1"/>
</dbReference>
<proteinExistence type="predicted"/>
<dbReference type="PANTHER" id="PTHR24421:SF10">
    <property type="entry name" value="NITRATE_NITRITE SENSOR PROTEIN NARQ"/>
    <property type="match status" value="1"/>
</dbReference>
<accession>A0A853CIG3</accession>
<evidence type="ECO:0000313" key="12">
    <source>
        <dbReference type="Proteomes" id="UP000541969"/>
    </source>
</evidence>
<evidence type="ECO:0000256" key="3">
    <source>
        <dbReference type="ARBA" id="ARBA00022553"/>
    </source>
</evidence>
<evidence type="ECO:0000256" key="8">
    <source>
        <dbReference type="ARBA" id="ARBA00023012"/>
    </source>
</evidence>
<dbReference type="SMART" id="SM00387">
    <property type="entry name" value="HATPase_c"/>
    <property type="match status" value="1"/>
</dbReference>
<evidence type="ECO:0000259" key="10">
    <source>
        <dbReference type="SMART" id="SM00387"/>
    </source>
</evidence>
<dbReference type="InterPro" id="IPR050482">
    <property type="entry name" value="Sensor_HK_TwoCompSys"/>
</dbReference>
<dbReference type="EC" id="2.7.13.3" evidence="2"/>
<dbReference type="InterPro" id="IPR036890">
    <property type="entry name" value="HATPase_C_sf"/>
</dbReference>
<feature type="transmembrane region" description="Helical" evidence="9">
    <location>
        <begin position="70"/>
        <end position="93"/>
    </location>
</feature>
<dbReference type="Gene3D" id="1.20.5.1930">
    <property type="match status" value="1"/>
</dbReference>
<feature type="transmembrane region" description="Helical" evidence="9">
    <location>
        <begin position="114"/>
        <end position="130"/>
    </location>
</feature>
<dbReference type="RefSeq" id="WP_218859329.1">
    <property type="nucleotide sequence ID" value="NZ_JACBZT010000001.1"/>
</dbReference>
<keyword evidence="12" id="KW-1185">Reference proteome</keyword>
<dbReference type="PANTHER" id="PTHR24421">
    <property type="entry name" value="NITRATE/NITRITE SENSOR PROTEIN NARX-RELATED"/>
    <property type="match status" value="1"/>
</dbReference>
<evidence type="ECO:0000256" key="7">
    <source>
        <dbReference type="ARBA" id="ARBA00022840"/>
    </source>
</evidence>
<keyword evidence="9" id="KW-1133">Transmembrane helix</keyword>
<dbReference type="InterPro" id="IPR011712">
    <property type="entry name" value="Sig_transdc_His_kin_sub3_dim/P"/>
</dbReference>
<keyword evidence="6 11" id="KW-0418">Kinase</keyword>
<protein>
    <recommendedName>
        <fullName evidence="2">histidine kinase</fullName>
        <ecNumber evidence="2">2.7.13.3</ecNumber>
    </recommendedName>
</protein>
<dbReference type="Pfam" id="PF02518">
    <property type="entry name" value="HATPase_c"/>
    <property type="match status" value="1"/>
</dbReference>
<evidence type="ECO:0000256" key="2">
    <source>
        <dbReference type="ARBA" id="ARBA00012438"/>
    </source>
</evidence>
<evidence type="ECO:0000256" key="4">
    <source>
        <dbReference type="ARBA" id="ARBA00022679"/>
    </source>
</evidence>
<evidence type="ECO:0000256" key="6">
    <source>
        <dbReference type="ARBA" id="ARBA00022777"/>
    </source>
</evidence>
<dbReference type="SUPFAM" id="SSF55874">
    <property type="entry name" value="ATPase domain of HSP90 chaperone/DNA topoisomerase II/histidine kinase"/>
    <property type="match status" value="1"/>
</dbReference>
<organism evidence="11 12">
    <name type="scientific">Petropleomorpha daqingensis</name>
    <dbReference type="NCBI Taxonomy" id="2026353"/>
    <lineage>
        <taxon>Bacteria</taxon>
        <taxon>Bacillati</taxon>
        <taxon>Actinomycetota</taxon>
        <taxon>Actinomycetes</taxon>
        <taxon>Geodermatophilales</taxon>
        <taxon>Geodermatophilaceae</taxon>
        <taxon>Petropleomorpha</taxon>
    </lineage>
</organism>
<dbReference type="AlphaFoldDB" id="A0A853CIG3"/>
<evidence type="ECO:0000313" key="11">
    <source>
        <dbReference type="EMBL" id="NYJ07307.1"/>
    </source>
</evidence>
<keyword evidence="8" id="KW-0902">Two-component regulatory system</keyword>
<dbReference type="CDD" id="cd16917">
    <property type="entry name" value="HATPase_UhpB-NarQ-NarX-like"/>
    <property type="match status" value="1"/>
</dbReference>
<comment type="caution">
    <text evidence="11">The sequence shown here is derived from an EMBL/GenBank/DDBJ whole genome shotgun (WGS) entry which is preliminary data.</text>
</comment>